<evidence type="ECO:0000313" key="7">
    <source>
        <dbReference type="EMBL" id="KAJ8772347.1"/>
    </source>
</evidence>
<evidence type="ECO:0000256" key="1">
    <source>
        <dbReference type="ARBA" id="ARBA00022723"/>
    </source>
</evidence>
<evidence type="ECO:0000256" key="4">
    <source>
        <dbReference type="ARBA" id="ARBA00023125"/>
    </source>
</evidence>
<dbReference type="AlphaFoldDB" id="A0AAV8TZA3"/>
<evidence type="ECO:0000256" key="3">
    <source>
        <dbReference type="ARBA" id="ARBA00022833"/>
    </source>
</evidence>
<proteinExistence type="predicted"/>
<evidence type="ECO:0000259" key="6">
    <source>
        <dbReference type="PROSITE" id="PS50103"/>
    </source>
</evidence>
<comment type="caution">
    <text evidence="7">The sequence shown here is derived from an EMBL/GenBank/DDBJ whole genome shotgun (WGS) entry which is preliminary data.</text>
</comment>
<feature type="domain" description="C3H1-type" evidence="6">
    <location>
        <begin position="85"/>
        <end position="112"/>
    </location>
</feature>
<dbReference type="Pfam" id="PF25512">
    <property type="entry name" value="zf-CCCH_AtC3H23"/>
    <property type="match status" value="1"/>
</dbReference>
<accession>A0AAV8TZA3</accession>
<keyword evidence="1 5" id="KW-0479">Metal-binding</keyword>
<dbReference type="Gene3D" id="3.30.1370.210">
    <property type="match status" value="1"/>
</dbReference>
<evidence type="ECO:0000256" key="5">
    <source>
        <dbReference type="PROSITE-ProRule" id="PRU00723"/>
    </source>
</evidence>
<feature type="zinc finger region" description="C3H1-type" evidence="5">
    <location>
        <begin position="85"/>
        <end position="112"/>
    </location>
</feature>
<dbReference type="InterPro" id="IPR057444">
    <property type="entry name" value="Znf-CCCH_AtC3H23-like"/>
</dbReference>
<name>A0AAV8TZA3_9ROSI</name>
<sequence length="256" mass="29258">MLKGVNPFGYNSFYDFGEHPFTEGVTSNGGIQLEDIDDTIYDSDEFRMYAYKVNRCPRMRSHDWTECPFAHRGEKATRRDPLKVQYLPITCPMFRNGKCTKADLCQYAHGVFEYWLHPARYRTRVCNAGPFCQRKVCFFAHTPAQIRPEKKIVCPFVYKPRHLCNGDGSPGFRSRSLLSSYEEGSSSSLSPNSLIGSSSMMLRMDGERYFDGMSELLNGLKNQSLPQEQAGVTISEADEPYYPDFPAIDWISDLVQ</sequence>
<evidence type="ECO:0000256" key="2">
    <source>
        <dbReference type="ARBA" id="ARBA00022771"/>
    </source>
</evidence>
<dbReference type="PANTHER" id="PTHR14493">
    <property type="entry name" value="UNKEMPT FAMILY MEMBER"/>
    <property type="match status" value="1"/>
</dbReference>
<keyword evidence="3 5" id="KW-0862">Zinc</keyword>
<organism evidence="7 8">
    <name type="scientific">Erythroxylum novogranatense</name>
    <dbReference type="NCBI Taxonomy" id="1862640"/>
    <lineage>
        <taxon>Eukaryota</taxon>
        <taxon>Viridiplantae</taxon>
        <taxon>Streptophyta</taxon>
        <taxon>Embryophyta</taxon>
        <taxon>Tracheophyta</taxon>
        <taxon>Spermatophyta</taxon>
        <taxon>Magnoliopsida</taxon>
        <taxon>eudicotyledons</taxon>
        <taxon>Gunneridae</taxon>
        <taxon>Pentapetalae</taxon>
        <taxon>rosids</taxon>
        <taxon>fabids</taxon>
        <taxon>Malpighiales</taxon>
        <taxon>Erythroxylaceae</taxon>
        <taxon>Erythroxylum</taxon>
    </lineage>
</organism>
<evidence type="ECO:0000313" key="8">
    <source>
        <dbReference type="Proteomes" id="UP001159364"/>
    </source>
</evidence>
<reference evidence="7 8" key="1">
    <citation type="submission" date="2021-09" db="EMBL/GenBank/DDBJ databases">
        <title>Genomic insights and catalytic innovation underlie evolution of tropane alkaloids biosynthesis.</title>
        <authorList>
            <person name="Wang Y.-J."/>
            <person name="Tian T."/>
            <person name="Huang J.-P."/>
            <person name="Huang S.-X."/>
        </authorList>
    </citation>
    <scope>NUCLEOTIDE SEQUENCE [LARGE SCALE GENOMIC DNA]</scope>
    <source>
        <strain evidence="7">KIB-2018</strain>
        <tissue evidence="7">Leaf</tissue>
    </source>
</reference>
<protein>
    <recommendedName>
        <fullName evidence="6">C3H1-type domain-containing protein</fullName>
    </recommendedName>
</protein>
<dbReference type="InterPro" id="IPR000571">
    <property type="entry name" value="Znf_CCCH"/>
</dbReference>
<dbReference type="Proteomes" id="UP001159364">
    <property type="component" value="Linkage Group LG02"/>
</dbReference>
<dbReference type="GO" id="GO:0008270">
    <property type="term" value="F:zinc ion binding"/>
    <property type="evidence" value="ECO:0007669"/>
    <property type="project" value="UniProtKB-KW"/>
</dbReference>
<dbReference type="InterPro" id="IPR045234">
    <property type="entry name" value="Unkempt-like"/>
</dbReference>
<dbReference type="EMBL" id="JAIWQS010000002">
    <property type="protein sequence ID" value="KAJ8772347.1"/>
    <property type="molecule type" value="Genomic_DNA"/>
</dbReference>
<keyword evidence="8" id="KW-1185">Reference proteome</keyword>
<keyword evidence="2 5" id="KW-0863">Zinc-finger</keyword>
<keyword evidence="4" id="KW-0238">DNA-binding</keyword>
<dbReference type="PROSITE" id="PS50103">
    <property type="entry name" value="ZF_C3H1"/>
    <property type="match status" value="1"/>
</dbReference>
<dbReference type="GO" id="GO:0003677">
    <property type="term" value="F:DNA binding"/>
    <property type="evidence" value="ECO:0007669"/>
    <property type="project" value="UniProtKB-KW"/>
</dbReference>
<gene>
    <name evidence="7" type="ORF">K2173_027524</name>
</gene>
<dbReference type="SMART" id="SM00356">
    <property type="entry name" value="ZnF_C3H1"/>
    <property type="match status" value="2"/>
</dbReference>
<dbReference type="PANTHER" id="PTHR14493:SF109">
    <property type="entry name" value="ZINC FINGER CCCH DOMAIN-CONTAINING PROTEIN 54"/>
    <property type="match status" value="1"/>
</dbReference>